<protein>
    <submittedName>
        <fullName evidence="1">Uncharacterized protein</fullName>
    </submittedName>
</protein>
<dbReference type="Proteomes" id="UP000788419">
    <property type="component" value="Unassembled WGS sequence"/>
</dbReference>
<keyword evidence="2" id="KW-1185">Reference proteome</keyword>
<gene>
    <name evidence="1" type="ORF">CSC65_00970</name>
</gene>
<reference evidence="1 2" key="1">
    <citation type="submission" date="2017-10" db="EMBL/GenBank/DDBJ databases">
        <title>Whole genome sequencing of members of genus Pseudoxanthomonas.</title>
        <authorList>
            <person name="Kumar S."/>
            <person name="Bansal K."/>
            <person name="Kaur A."/>
            <person name="Patil P."/>
            <person name="Sharma S."/>
            <person name="Patil P.B."/>
        </authorList>
    </citation>
    <scope>NUCLEOTIDE SEQUENCE [LARGE SCALE GENOMIC DNA]</scope>
    <source>
        <strain evidence="1 2">DSM 17801</strain>
    </source>
</reference>
<evidence type="ECO:0000313" key="2">
    <source>
        <dbReference type="Proteomes" id="UP000788419"/>
    </source>
</evidence>
<comment type="caution">
    <text evidence="1">The sequence shown here is derived from an EMBL/GenBank/DDBJ whole genome shotgun (WGS) entry which is preliminary data.</text>
</comment>
<dbReference type="EMBL" id="PDWN01000001">
    <property type="protein sequence ID" value="KAF1697472.1"/>
    <property type="molecule type" value="Genomic_DNA"/>
</dbReference>
<name>A0ABQ6ZBQ9_9GAMM</name>
<organism evidence="1 2">
    <name type="scientific">Pseudoxanthomonas daejeonensis</name>
    <dbReference type="NCBI Taxonomy" id="266062"/>
    <lineage>
        <taxon>Bacteria</taxon>
        <taxon>Pseudomonadati</taxon>
        <taxon>Pseudomonadota</taxon>
        <taxon>Gammaproteobacteria</taxon>
        <taxon>Lysobacterales</taxon>
        <taxon>Lysobacteraceae</taxon>
        <taxon>Pseudoxanthomonas</taxon>
    </lineage>
</organism>
<evidence type="ECO:0000313" key="1">
    <source>
        <dbReference type="EMBL" id="KAF1697472.1"/>
    </source>
</evidence>
<sequence length="236" mass="25714">MEMDYQCPVGGERFRQETAGSGTAFGHYLDGQAYGPIMSPWPLAKCPGNGFVMYRDDFSPAELEVLTAFVQGQAYQQLRQTETTYWLAASLQEALGVSLVDRAGTLMRATWQASPAQYPHYVEAAAAAFAAACPDDAAHTQRDEQWLYCQLIRGEWERRTSRFDAARARFEHLQPLPPQLVGDADARAQYASEVAQQLALVEQGDARRTMASMAGKDAGVAGDVEAAADAAADPGR</sequence>
<accession>A0ABQ6ZBQ9</accession>
<proteinExistence type="predicted"/>